<name>A0A8A4XCF1_9VIRU</name>
<protein>
    <submittedName>
        <fullName evidence="14">Putative replication protein</fullName>
    </submittedName>
</protein>
<keyword evidence="2" id="KW-1048">Host nucleus</keyword>
<evidence type="ECO:0000256" key="1">
    <source>
        <dbReference type="ARBA" id="ARBA00004147"/>
    </source>
</evidence>
<sequence>MPPRAKRWVFTLNNYTAQELANLATLGPTVEYLVFAKEVAPATGTPHLQGFCVFQAQTYLAQAKAALGDRCHLEVARGSPAQAAQYCKKPDTPPEDIYEWGVCPGPQGRRTDLSECISFGDAFTAEHGRPPTTPEVARLHPEVVTKYPRVTKVMRMRQLFQVEEEVTLRDWQQELFDELEGEADDRSVLFYIDEQGNKGKSWFQRWYTDQGDKGQMLAVGKVADVAMLVDASKSVFFFNVPRGQMQYLQYQVLEQLKDKVVFSPKYHTELKRLSKTPHVVVFSNEDPDLLKLSADRYVIRELR</sequence>
<evidence type="ECO:0000256" key="11">
    <source>
        <dbReference type="ARBA" id="ARBA00023124"/>
    </source>
</evidence>
<dbReference type="GO" id="GO:0006260">
    <property type="term" value="P:DNA replication"/>
    <property type="evidence" value="ECO:0007669"/>
    <property type="project" value="UniProtKB-KW"/>
</dbReference>
<keyword evidence="3" id="KW-0808">Transferase</keyword>
<evidence type="ECO:0000256" key="10">
    <source>
        <dbReference type="ARBA" id="ARBA00022801"/>
    </source>
</evidence>
<evidence type="ECO:0000256" key="8">
    <source>
        <dbReference type="ARBA" id="ARBA00022741"/>
    </source>
</evidence>
<evidence type="ECO:0000256" key="12">
    <source>
        <dbReference type="ARBA" id="ARBA00023125"/>
    </source>
</evidence>
<evidence type="ECO:0000313" key="14">
    <source>
        <dbReference type="EMBL" id="QTE03359.1"/>
    </source>
</evidence>
<evidence type="ECO:0000259" key="13">
    <source>
        <dbReference type="PROSITE" id="PS52020"/>
    </source>
</evidence>
<keyword evidence="12" id="KW-0238">DNA-binding</keyword>
<dbReference type="GO" id="GO:0016787">
    <property type="term" value="F:hydrolase activity"/>
    <property type="evidence" value="ECO:0007669"/>
    <property type="project" value="UniProtKB-KW"/>
</dbReference>
<keyword evidence="4" id="KW-0548">Nucleotidyltransferase</keyword>
<evidence type="ECO:0000256" key="4">
    <source>
        <dbReference type="ARBA" id="ARBA00022695"/>
    </source>
</evidence>
<comment type="subcellular location">
    <subcellularLocation>
        <location evidence="1">Host nucleus</location>
    </subcellularLocation>
</comment>
<keyword evidence="8" id="KW-0547">Nucleotide-binding</keyword>
<dbReference type="GO" id="GO:0000166">
    <property type="term" value="F:nucleotide binding"/>
    <property type="evidence" value="ECO:0007669"/>
    <property type="project" value="UniProtKB-KW"/>
</dbReference>
<dbReference type="PROSITE" id="PS52020">
    <property type="entry name" value="CRESS_DNA_REP"/>
    <property type="match status" value="1"/>
</dbReference>
<dbReference type="Gene3D" id="3.40.1310.20">
    <property type="match status" value="1"/>
</dbReference>
<dbReference type="GO" id="GO:0046872">
    <property type="term" value="F:metal ion binding"/>
    <property type="evidence" value="ECO:0007669"/>
    <property type="project" value="UniProtKB-KW"/>
</dbReference>
<dbReference type="EMBL" id="MW182751">
    <property type="protein sequence ID" value="QTE03359.1"/>
    <property type="molecule type" value="Genomic_DNA"/>
</dbReference>
<proteinExistence type="predicted"/>
<evidence type="ECO:0000256" key="7">
    <source>
        <dbReference type="ARBA" id="ARBA00022723"/>
    </source>
</evidence>
<evidence type="ECO:0000256" key="6">
    <source>
        <dbReference type="ARBA" id="ARBA00022722"/>
    </source>
</evidence>
<feature type="domain" description="CRESS-DNA virus Rep endonuclease" evidence="13">
    <location>
        <begin position="2"/>
        <end position="103"/>
    </location>
</feature>
<keyword evidence="11" id="KW-0190">Covalent protein-DNA linkage</keyword>
<evidence type="ECO:0000256" key="3">
    <source>
        <dbReference type="ARBA" id="ARBA00022679"/>
    </source>
</evidence>
<dbReference type="GO" id="GO:0003677">
    <property type="term" value="F:DNA binding"/>
    <property type="evidence" value="ECO:0007669"/>
    <property type="project" value="UniProtKB-KW"/>
</dbReference>
<dbReference type="InterPro" id="IPR049912">
    <property type="entry name" value="CRESS_DNA_REP"/>
</dbReference>
<keyword evidence="5" id="KW-0235">DNA replication</keyword>
<evidence type="ECO:0000256" key="2">
    <source>
        <dbReference type="ARBA" id="ARBA00022562"/>
    </source>
</evidence>
<keyword evidence="6" id="KW-0540">Nuclease</keyword>
<dbReference type="GO" id="GO:0042025">
    <property type="term" value="C:host cell nucleus"/>
    <property type="evidence" value="ECO:0007669"/>
    <property type="project" value="UniProtKB-SubCell"/>
</dbReference>
<accession>A0A8A4XCF1</accession>
<keyword evidence="9" id="KW-0255">Endonuclease</keyword>
<evidence type="ECO:0000256" key="9">
    <source>
        <dbReference type="ARBA" id="ARBA00022759"/>
    </source>
</evidence>
<dbReference type="Pfam" id="PF02407">
    <property type="entry name" value="Viral_Rep"/>
    <property type="match status" value="1"/>
</dbReference>
<organism evidence="14">
    <name type="scientific">Emberiza spodocephala CRESS-DNA-virus sp</name>
    <dbReference type="NCBI Taxonomy" id="2815033"/>
    <lineage>
        <taxon>Viruses</taxon>
        <taxon>Monodnaviria</taxon>
        <taxon>Shotokuvirae</taxon>
        <taxon>Cressdnaviricota</taxon>
    </lineage>
</organism>
<keyword evidence="10" id="KW-0378">Hydrolase</keyword>
<keyword evidence="7" id="KW-0479">Metal-binding</keyword>
<evidence type="ECO:0000256" key="5">
    <source>
        <dbReference type="ARBA" id="ARBA00022705"/>
    </source>
</evidence>
<reference evidence="14" key="1">
    <citation type="submission" date="2020-10" db="EMBL/GenBank/DDBJ databases">
        <title>CRESS DNA virus dark matter in the feces of wild birds.</title>
        <authorList>
            <person name="Yang S."/>
            <person name="Zhang W."/>
        </authorList>
    </citation>
    <scope>NUCLEOTIDE SEQUENCE</scope>
    <source>
        <strain evidence="14">Bfb13usv3</strain>
    </source>
</reference>
<dbReference type="GO" id="GO:0016779">
    <property type="term" value="F:nucleotidyltransferase activity"/>
    <property type="evidence" value="ECO:0007669"/>
    <property type="project" value="UniProtKB-KW"/>
</dbReference>
<dbReference type="GO" id="GO:0004519">
    <property type="term" value="F:endonuclease activity"/>
    <property type="evidence" value="ECO:0007669"/>
    <property type="project" value="UniProtKB-KW"/>
</dbReference>